<dbReference type="GO" id="GO:0016740">
    <property type="term" value="F:transferase activity"/>
    <property type="evidence" value="ECO:0007669"/>
    <property type="project" value="UniProtKB-KW"/>
</dbReference>
<proteinExistence type="predicted"/>
<dbReference type="InterPro" id="IPR016181">
    <property type="entry name" value="Acyl_CoA_acyltransferase"/>
</dbReference>
<dbReference type="Pfam" id="PF12746">
    <property type="entry name" value="GNAT_acetyltran"/>
    <property type="match status" value="1"/>
</dbReference>
<dbReference type="InterPro" id="IPR027365">
    <property type="entry name" value="GNAT_acetyltra_YdfB-like"/>
</dbReference>
<evidence type="ECO:0000313" key="2">
    <source>
        <dbReference type="Proteomes" id="UP000290365"/>
    </source>
</evidence>
<dbReference type="KEGG" id="kbs:EPA93_07710"/>
<evidence type="ECO:0000313" key="1">
    <source>
        <dbReference type="EMBL" id="QBD75900.1"/>
    </source>
</evidence>
<accession>A0A4P6JLJ5</accession>
<gene>
    <name evidence="1" type="ORF">EPA93_07710</name>
</gene>
<sequence length="243" mass="26774">MAFFPPLHILERTVMTARALTLLRLHIEAVWGIQLPPLTHHTVELLAEGKQPSWKLYAAEIANTQLAIYRPDIALSEREALFARARQALACPPTAYADPQHISREVALEQVAKPSISMATAQRMARLLTLTDQEAVDRFEPGEVEYYFHSERRPLVGVIVEGRLLCIAHSSRRTAQACELGIETLPEARRRGYALAATLLWADAVAREGLISFYSASATNTASLRLAAAAGYRAFAQGVTIDG</sequence>
<reference evidence="1 2" key="1">
    <citation type="submission" date="2019-01" db="EMBL/GenBank/DDBJ databases">
        <title>Ktedonosporobacter rubrisoli SCAWS-G2.</title>
        <authorList>
            <person name="Huang Y."/>
            <person name="Yan B."/>
        </authorList>
    </citation>
    <scope>NUCLEOTIDE SEQUENCE [LARGE SCALE GENOMIC DNA]</scope>
    <source>
        <strain evidence="1 2">SCAWS-G2</strain>
    </source>
</reference>
<dbReference type="EMBL" id="CP035758">
    <property type="protein sequence ID" value="QBD75900.1"/>
    <property type="molecule type" value="Genomic_DNA"/>
</dbReference>
<dbReference type="SUPFAM" id="SSF55729">
    <property type="entry name" value="Acyl-CoA N-acyltransferases (Nat)"/>
    <property type="match status" value="1"/>
</dbReference>
<organism evidence="1 2">
    <name type="scientific">Ktedonosporobacter rubrisoli</name>
    <dbReference type="NCBI Taxonomy" id="2509675"/>
    <lineage>
        <taxon>Bacteria</taxon>
        <taxon>Bacillati</taxon>
        <taxon>Chloroflexota</taxon>
        <taxon>Ktedonobacteria</taxon>
        <taxon>Ktedonobacterales</taxon>
        <taxon>Ktedonosporobacteraceae</taxon>
        <taxon>Ktedonosporobacter</taxon>
    </lineage>
</organism>
<dbReference type="AlphaFoldDB" id="A0A4P6JLJ5"/>
<name>A0A4P6JLJ5_KTERU</name>
<keyword evidence="2" id="KW-1185">Reference proteome</keyword>
<protein>
    <submittedName>
        <fullName evidence="1">GNAT family N-acetyltransferase</fullName>
    </submittedName>
</protein>
<dbReference type="Gene3D" id="3.40.630.30">
    <property type="match status" value="1"/>
</dbReference>
<keyword evidence="1" id="KW-0808">Transferase</keyword>
<dbReference type="Proteomes" id="UP000290365">
    <property type="component" value="Chromosome"/>
</dbReference>
<dbReference type="OrthoDB" id="8439474at2"/>